<proteinExistence type="predicted"/>
<dbReference type="AlphaFoldDB" id="A0A1H9FEB5"/>
<dbReference type="OrthoDB" id="6118041at2"/>
<evidence type="ECO:0000313" key="1">
    <source>
        <dbReference type="EMBL" id="SEQ36270.1"/>
    </source>
</evidence>
<gene>
    <name evidence="1" type="ORF">SAMN03080615_01214</name>
</gene>
<organism evidence="1 2">
    <name type="scientific">Amphritea atlantica</name>
    <dbReference type="NCBI Taxonomy" id="355243"/>
    <lineage>
        <taxon>Bacteria</taxon>
        <taxon>Pseudomonadati</taxon>
        <taxon>Pseudomonadota</taxon>
        <taxon>Gammaproteobacteria</taxon>
        <taxon>Oceanospirillales</taxon>
        <taxon>Oceanospirillaceae</taxon>
        <taxon>Amphritea</taxon>
    </lineage>
</organism>
<evidence type="ECO:0000313" key="2">
    <source>
        <dbReference type="Proteomes" id="UP000198749"/>
    </source>
</evidence>
<protein>
    <submittedName>
        <fullName evidence="1">Uncharacterized protein</fullName>
    </submittedName>
</protein>
<sequence length="150" mass="16846">MNSPIWAAVSGWELNAELEGLNALNIETLFTALEGKELIYDGPHKSVLLHHFNRLVASRPNNLRNQVQRVYLSILCHDEAELTGALLDLSLTLEGKGQALRKRLLEQGADLIRKEDLELFQEALADGDNYRLLQLNKQKSVLCNGSFSLH</sequence>
<dbReference type="Proteomes" id="UP000198749">
    <property type="component" value="Unassembled WGS sequence"/>
</dbReference>
<name>A0A1H9FEB5_9GAMM</name>
<accession>A0A1H9FEB5</accession>
<dbReference type="EMBL" id="FOGB01000003">
    <property type="protein sequence ID" value="SEQ36270.1"/>
    <property type="molecule type" value="Genomic_DNA"/>
</dbReference>
<dbReference type="RefSeq" id="WP_091355373.1">
    <property type="nucleotide sequence ID" value="NZ_AP025284.1"/>
</dbReference>
<reference evidence="2" key="1">
    <citation type="submission" date="2016-10" db="EMBL/GenBank/DDBJ databases">
        <authorList>
            <person name="Varghese N."/>
            <person name="Submissions S."/>
        </authorList>
    </citation>
    <scope>NUCLEOTIDE SEQUENCE [LARGE SCALE GENOMIC DNA]</scope>
    <source>
        <strain evidence="2">DSM 18887</strain>
    </source>
</reference>
<keyword evidence="2" id="KW-1185">Reference proteome</keyword>
<dbReference type="STRING" id="355243.SAMN03080615_01214"/>